<gene>
    <name evidence="1" type="ORF">NCTC9185_03808</name>
</gene>
<reference evidence="1 2" key="1">
    <citation type="submission" date="2019-04" db="EMBL/GenBank/DDBJ databases">
        <authorList>
            <consortium name="Pathogen Informatics"/>
        </authorList>
    </citation>
    <scope>NUCLEOTIDE SEQUENCE [LARGE SCALE GENOMIC DNA]</scope>
    <source>
        <strain evidence="1 2">NCTC9185</strain>
    </source>
</reference>
<sequence length="87" mass="10487">MTMINDESVPNVQEVEEAINQVRHHFSDYNCSIKTDDYENEIFIRFPKSESHNPFNFTIDSKIFKRKARLKEHLEFIERQLKENGRI</sequence>
<evidence type="ECO:0000313" key="2">
    <source>
        <dbReference type="Proteomes" id="UP000339249"/>
    </source>
</evidence>
<organism evidence="1 2">
    <name type="scientific">Raoultella terrigena</name>
    <name type="common">Klebsiella terrigena</name>
    <dbReference type="NCBI Taxonomy" id="577"/>
    <lineage>
        <taxon>Bacteria</taxon>
        <taxon>Pseudomonadati</taxon>
        <taxon>Pseudomonadota</taxon>
        <taxon>Gammaproteobacteria</taxon>
        <taxon>Enterobacterales</taxon>
        <taxon>Enterobacteriaceae</taxon>
        <taxon>Klebsiella/Raoultella group</taxon>
        <taxon>Raoultella</taxon>
    </lineage>
</organism>
<accession>A0A4U9D2F6</accession>
<name>A0A4U9D2F6_RAOTE</name>
<dbReference type="Proteomes" id="UP000339249">
    <property type="component" value="Unassembled WGS sequence"/>
</dbReference>
<dbReference type="AlphaFoldDB" id="A0A4U9D2F6"/>
<protein>
    <submittedName>
        <fullName evidence="1">Uncharacterized protein</fullName>
    </submittedName>
</protein>
<dbReference type="EMBL" id="CABDVU010000001">
    <property type="protein sequence ID" value="VTN11847.1"/>
    <property type="molecule type" value="Genomic_DNA"/>
</dbReference>
<evidence type="ECO:0000313" key="1">
    <source>
        <dbReference type="EMBL" id="VTN11847.1"/>
    </source>
</evidence>
<proteinExistence type="predicted"/>